<gene>
    <name evidence="2" type="ORF">CHRY9390_00710</name>
</gene>
<evidence type="ECO:0008006" key="4">
    <source>
        <dbReference type="Google" id="ProtNLM"/>
    </source>
</evidence>
<dbReference type="AlphaFoldDB" id="A0A9N8QR91"/>
<protein>
    <recommendedName>
        <fullName evidence="4">Gliding motility-associated-like protein</fullName>
    </recommendedName>
</protein>
<dbReference type="InterPro" id="IPR026341">
    <property type="entry name" value="T9SS_type_B"/>
</dbReference>
<dbReference type="NCBIfam" id="TIGR04131">
    <property type="entry name" value="Bac_Flav_CTERM"/>
    <property type="match status" value="1"/>
</dbReference>
<evidence type="ECO:0000313" key="2">
    <source>
        <dbReference type="EMBL" id="CAD7800971.1"/>
    </source>
</evidence>
<dbReference type="EMBL" id="CAJIMS010000001">
    <property type="protein sequence ID" value="CAD7800971.1"/>
    <property type="molecule type" value="Genomic_DNA"/>
</dbReference>
<name>A0A9N8QR91_9FLAO</name>
<proteinExistence type="predicted"/>
<sequence length="700" mass="75327">MKKTLLLVLFVLSQMLYSQADCSTALSVCGNSNITYSPTGIGAVNESLGGCLTTGEHNSIWYKLTIATSGTLAFNLVPNDPDADYDWAVYGPNVACGSLGAPIRCNAATVIGVGAATGLNMTSTITSAAGGSTTPYCQYLDVVAGQTYYLYIDNWVGAGASTTAPFSLTWGGTATLASPFTDPALQPNPFLPPGLPAANPADPREILICVSPAVFDFSTLSVVILNGNPNFVISYHTTQNDALAGTSPITAPITVNTATVYYYSIRYQDPANPNNPLNFCRQISPFKFKQGNITALDKTLLACNNNKIGTGIFNLTTAGVFTGPNVIIKYFPTMANLVAGTNEITNLTQYVSAGGVIYAFVKTAEGCSDTAAITLNFYPEVIVNDAVLRFCALQENLVTASFNLTTANITSQTGVTKKYYKSLQDAISGTNEIPAMMASNYISPNGVVYIKVTDENSCYGIAKITLQVIPPVYSTVLKDKTICMEDRTTLDAGAGFVGYEWSTGATIQAITDVGVGTYWVKLKTGECISYQTVTVYASEQPMISSVEISNTTVTVNANGGKAPYQYSMDNVNWQNANVFNNITRGDHVVYVKDSYDCEPVSVAIVVPNLVNVITPNGDGINDIIDYSALGHKQNLVFNIFDRYGNKIFQADKFNNFKWDGTAGGKKVPTGNYWYSVTWNENNKKNTLFKYTGWVLVKNRE</sequence>
<comment type="caution">
    <text evidence="2">The sequence shown here is derived from an EMBL/GenBank/DDBJ whole genome shotgun (WGS) entry which is preliminary data.</text>
</comment>
<organism evidence="2 3">
    <name type="scientific">Chryseobacterium aquaeductus</name>
    <dbReference type="NCBI Taxonomy" id="2675056"/>
    <lineage>
        <taxon>Bacteria</taxon>
        <taxon>Pseudomonadati</taxon>
        <taxon>Bacteroidota</taxon>
        <taxon>Flavobacteriia</taxon>
        <taxon>Flavobacteriales</taxon>
        <taxon>Weeksellaceae</taxon>
        <taxon>Chryseobacterium group</taxon>
        <taxon>Chryseobacterium</taxon>
    </lineage>
</organism>
<feature type="chain" id="PRO_5040318935" description="Gliding motility-associated-like protein" evidence="1">
    <location>
        <begin position="21"/>
        <end position="700"/>
    </location>
</feature>
<accession>A0A9N8QR91</accession>
<evidence type="ECO:0000313" key="3">
    <source>
        <dbReference type="Proteomes" id="UP000662618"/>
    </source>
</evidence>
<feature type="signal peptide" evidence="1">
    <location>
        <begin position="1"/>
        <end position="20"/>
    </location>
</feature>
<keyword evidence="3" id="KW-1185">Reference proteome</keyword>
<evidence type="ECO:0000256" key="1">
    <source>
        <dbReference type="SAM" id="SignalP"/>
    </source>
</evidence>
<keyword evidence="1" id="KW-0732">Signal</keyword>
<reference evidence="2" key="1">
    <citation type="submission" date="2020-12" db="EMBL/GenBank/DDBJ databases">
        <authorList>
            <person name="Rodrigo-Torres L."/>
            <person name="Arahal R. D."/>
            <person name="Lucena T."/>
        </authorList>
    </citation>
    <scope>NUCLEOTIDE SEQUENCE</scope>
    <source>
        <strain evidence="2">CECT 9390</strain>
    </source>
</reference>
<dbReference type="Pfam" id="PF13585">
    <property type="entry name" value="CHU_C"/>
    <property type="match status" value="1"/>
</dbReference>
<dbReference type="Proteomes" id="UP000662618">
    <property type="component" value="Unassembled WGS sequence"/>
</dbReference>
<dbReference type="RefSeq" id="WP_162087212.1">
    <property type="nucleotide sequence ID" value="NZ_CAJIMS010000001.1"/>
</dbReference>